<proteinExistence type="predicted"/>
<evidence type="ECO:0000313" key="1">
    <source>
        <dbReference type="EMBL" id="AWX93099.1"/>
    </source>
</evidence>
<protein>
    <submittedName>
        <fullName evidence="1">Uncharacterized protein</fullName>
    </submittedName>
</protein>
<dbReference type="EMBL" id="CP030239">
    <property type="protein sequence ID" value="AWX93099.1"/>
    <property type="molecule type" value="Genomic_DNA"/>
</dbReference>
<evidence type="ECO:0000313" key="2">
    <source>
        <dbReference type="Proteomes" id="UP000249922"/>
    </source>
</evidence>
<gene>
    <name evidence="1" type="ORF">DPM13_07905</name>
</gene>
<keyword evidence="2" id="KW-1185">Reference proteome</keyword>
<sequence>MVVQIGSRTGQCRAIKGAPAAYPFHAQVREATAPIFYEILTRHRQRRSSGLHSTSDARELRVLNAFGESVVIGIPHTAD</sequence>
<accession>A0ABN5MDE4</accession>
<reference evidence="1 2" key="1">
    <citation type="submission" date="2018-06" db="EMBL/GenBank/DDBJ databases">
        <title>Complete genome sequence of Paracoccus mutanolyticus strain RSP-02 isolated from cellulosic waste.</title>
        <authorList>
            <person name="Amrutha R.N."/>
            <person name="Shrivastav A."/>
            <person name="Buddana S.K."/>
            <person name="Deshpande U."/>
            <person name="Prakasham R.S."/>
        </authorList>
    </citation>
    <scope>NUCLEOTIDE SEQUENCE [LARGE SCALE GENOMIC DNA]</scope>
    <source>
        <strain evidence="1 2">RSP-02</strain>
    </source>
</reference>
<name>A0ABN5MDE4_9RHOB</name>
<dbReference type="Proteomes" id="UP000249922">
    <property type="component" value="Chromosome"/>
</dbReference>
<organism evidence="1 2">
    <name type="scientific">Paracoccus mutanolyticus</name>
    <dbReference type="NCBI Taxonomy" id="1499308"/>
    <lineage>
        <taxon>Bacteria</taxon>
        <taxon>Pseudomonadati</taxon>
        <taxon>Pseudomonadota</taxon>
        <taxon>Alphaproteobacteria</taxon>
        <taxon>Rhodobacterales</taxon>
        <taxon>Paracoccaceae</taxon>
        <taxon>Paracoccus</taxon>
    </lineage>
</organism>